<feature type="binding site" evidence="3">
    <location>
        <position position="73"/>
    </location>
    <ligand>
        <name>substrate</name>
    </ligand>
</feature>
<evidence type="ECO:0000259" key="4">
    <source>
        <dbReference type="Pfam" id="PF17836"/>
    </source>
</evidence>
<comment type="caution">
    <text evidence="6">The sequence shown here is derived from an EMBL/GenBank/DDBJ whole genome shotgun (WGS) entry which is preliminary data.</text>
</comment>
<comment type="similarity">
    <text evidence="1">Belongs to the transferase hexapeptide repeat family.</text>
</comment>
<dbReference type="InterPro" id="IPR050179">
    <property type="entry name" value="Trans_hexapeptide_repeat"/>
</dbReference>
<dbReference type="GO" id="GO:0016746">
    <property type="term" value="F:acyltransferase activity"/>
    <property type="evidence" value="ECO:0007669"/>
    <property type="project" value="UniProtKB-KW"/>
</dbReference>
<dbReference type="PANTHER" id="PTHR43300:SF7">
    <property type="entry name" value="UDP-N-ACETYLBACILLOSAMINE N-ACETYLTRANSFERASE"/>
    <property type="match status" value="1"/>
</dbReference>
<reference evidence="6 8" key="2">
    <citation type="submission" date="2018-06" db="EMBL/GenBank/DDBJ databases">
        <title>Freshwater and sediment microbial communities from various areas in North America, analyzing microbe dynamics in response to fracking.</title>
        <authorList>
            <person name="Lamendella R."/>
        </authorList>
    </citation>
    <scope>NUCLEOTIDE SEQUENCE [LARGE SCALE GENOMIC DNA]</scope>
    <source>
        <strain evidence="6 8">99A</strain>
    </source>
</reference>
<protein>
    <submittedName>
        <fullName evidence="5">Shikimate dehydrogenase</fullName>
    </submittedName>
    <submittedName>
        <fullName evidence="6">Sugar O-acyltransferase (Sialic acid O-acetyltransferase NeuD family)</fullName>
    </submittedName>
</protein>
<evidence type="ECO:0000313" key="7">
    <source>
        <dbReference type="Proteomes" id="UP000236547"/>
    </source>
</evidence>
<feature type="active site" description="Proton acceptor" evidence="2">
    <location>
        <position position="143"/>
    </location>
</feature>
<accession>A0A329E943</accession>
<dbReference type="CDD" id="cd03360">
    <property type="entry name" value="LbH_AT_putative"/>
    <property type="match status" value="1"/>
</dbReference>
<dbReference type="Pfam" id="PF17836">
    <property type="entry name" value="PglD_N"/>
    <property type="match status" value="1"/>
</dbReference>
<sequence length="215" mass="22805">MSDLALPIILIGGGGHASVLADILLSQGRKIFAVISPDDTNQRQIFRNIPRFKEDKDALSFKPDDVLLVNGIGMMPESNLRQSVNQYFESLGYRFETVIADSAIVSSFSVIEEGVQILPCAIVNAGACIGKHTIVNSGALVEHDCDVGAHNHIAPKAVLCGQVKTEEGVFVGANATIIQNLQISHSSVIGAGATVTQSVNSKTIVFGARGTTNKY</sequence>
<keyword evidence="6" id="KW-0808">Transferase</keyword>
<dbReference type="EMBL" id="QLTR01000017">
    <property type="protein sequence ID" value="RAS61478.1"/>
    <property type="molecule type" value="Genomic_DNA"/>
</dbReference>
<dbReference type="Gene3D" id="3.40.50.20">
    <property type="match status" value="1"/>
</dbReference>
<dbReference type="RefSeq" id="WP_102964359.1">
    <property type="nucleotide sequence ID" value="NZ_JBJKCE010000001.1"/>
</dbReference>
<dbReference type="NCBIfam" id="TIGR03570">
    <property type="entry name" value="NeuD_NnaD"/>
    <property type="match status" value="1"/>
</dbReference>
<dbReference type="InterPro" id="IPR041561">
    <property type="entry name" value="PglD_N"/>
</dbReference>
<keyword evidence="6" id="KW-0012">Acyltransferase</keyword>
<organism evidence="6 8">
    <name type="scientific">Vibrio diazotrophicus</name>
    <dbReference type="NCBI Taxonomy" id="685"/>
    <lineage>
        <taxon>Bacteria</taxon>
        <taxon>Pseudomonadati</taxon>
        <taxon>Pseudomonadota</taxon>
        <taxon>Gammaproteobacteria</taxon>
        <taxon>Vibrionales</taxon>
        <taxon>Vibrionaceae</taxon>
        <taxon>Vibrio</taxon>
    </lineage>
</organism>
<reference evidence="5 7" key="1">
    <citation type="submission" date="2018-01" db="EMBL/GenBank/DDBJ databases">
        <title>Draft genome sequences of six Vibrio diazotrophicus strains isolated from deep-sea sediments of the Baltic Sea.</title>
        <authorList>
            <person name="Castillo D."/>
            <person name="Vandieken V."/>
            <person name="Chiang O."/>
            <person name="Middelboe M."/>
        </authorList>
    </citation>
    <scope>NUCLEOTIDE SEQUENCE [LARGE SCALE GENOMIC DNA]</scope>
    <source>
        <strain evidence="5 7">65.10M</strain>
    </source>
</reference>
<dbReference type="EMBL" id="POSM01000018">
    <property type="protein sequence ID" value="PNI00135.1"/>
    <property type="molecule type" value="Genomic_DNA"/>
</dbReference>
<gene>
    <name evidence="5" type="ORF">C1O25_13150</name>
    <name evidence="6" type="ORF">DET48_11710</name>
</gene>
<evidence type="ECO:0000313" key="5">
    <source>
        <dbReference type="EMBL" id="PNI00135.1"/>
    </source>
</evidence>
<evidence type="ECO:0000256" key="1">
    <source>
        <dbReference type="ARBA" id="ARBA00007274"/>
    </source>
</evidence>
<evidence type="ECO:0000313" key="6">
    <source>
        <dbReference type="EMBL" id="RAS61478.1"/>
    </source>
</evidence>
<dbReference type="Gene3D" id="2.160.10.10">
    <property type="entry name" value="Hexapeptide repeat proteins"/>
    <property type="match status" value="1"/>
</dbReference>
<feature type="site" description="Increases basicity of active site His" evidence="2">
    <location>
        <position position="144"/>
    </location>
</feature>
<dbReference type="Proteomes" id="UP000236547">
    <property type="component" value="Unassembled WGS sequence"/>
</dbReference>
<feature type="binding site" evidence="3">
    <location>
        <position position="152"/>
    </location>
    <ligand>
        <name>acetyl-CoA</name>
        <dbReference type="ChEBI" id="CHEBI:57288"/>
    </ligand>
</feature>
<dbReference type="InterPro" id="IPR020019">
    <property type="entry name" value="AcTrfase_PglD-like"/>
</dbReference>
<dbReference type="Proteomes" id="UP000248729">
    <property type="component" value="Unassembled WGS sequence"/>
</dbReference>
<proteinExistence type="inferred from homology"/>
<name>A0A329E943_VIBDI</name>
<evidence type="ECO:0000313" key="8">
    <source>
        <dbReference type="Proteomes" id="UP000248729"/>
    </source>
</evidence>
<evidence type="ECO:0000256" key="2">
    <source>
        <dbReference type="PIRSR" id="PIRSR620019-1"/>
    </source>
</evidence>
<dbReference type="InterPro" id="IPR011004">
    <property type="entry name" value="Trimer_LpxA-like_sf"/>
</dbReference>
<dbReference type="SUPFAM" id="SSF51161">
    <property type="entry name" value="Trimeric LpxA-like enzymes"/>
    <property type="match status" value="1"/>
</dbReference>
<keyword evidence="7" id="KW-1185">Reference proteome</keyword>
<evidence type="ECO:0000256" key="3">
    <source>
        <dbReference type="PIRSR" id="PIRSR620019-2"/>
    </source>
</evidence>
<dbReference type="AlphaFoldDB" id="A0A329E943"/>
<dbReference type="PANTHER" id="PTHR43300">
    <property type="entry name" value="ACETYLTRANSFERASE"/>
    <property type="match status" value="1"/>
</dbReference>
<feature type="domain" description="PglD N-terminal" evidence="4">
    <location>
        <begin position="8"/>
        <end position="73"/>
    </location>
</feature>